<evidence type="ECO:0000256" key="1">
    <source>
        <dbReference type="SAM" id="MobiDB-lite"/>
    </source>
</evidence>
<dbReference type="Proteomes" id="UP000789572">
    <property type="component" value="Unassembled WGS sequence"/>
</dbReference>
<protein>
    <submittedName>
        <fullName evidence="2">3995_t:CDS:1</fullName>
    </submittedName>
</protein>
<feature type="compositionally biased region" description="Polar residues" evidence="1">
    <location>
        <begin position="1"/>
        <end position="28"/>
    </location>
</feature>
<feature type="compositionally biased region" description="Basic residues" evidence="1">
    <location>
        <begin position="50"/>
        <end position="71"/>
    </location>
</feature>
<evidence type="ECO:0000313" key="3">
    <source>
        <dbReference type="Proteomes" id="UP000789572"/>
    </source>
</evidence>
<proteinExistence type="predicted"/>
<organism evidence="2 3">
    <name type="scientific">Paraglomus occultum</name>
    <dbReference type="NCBI Taxonomy" id="144539"/>
    <lineage>
        <taxon>Eukaryota</taxon>
        <taxon>Fungi</taxon>
        <taxon>Fungi incertae sedis</taxon>
        <taxon>Mucoromycota</taxon>
        <taxon>Glomeromycotina</taxon>
        <taxon>Glomeromycetes</taxon>
        <taxon>Paraglomerales</taxon>
        <taxon>Paraglomeraceae</taxon>
        <taxon>Paraglomus</taxon>
    </lineage>
</organism>
<comment type="caution">
    <text evidence="2">The sequence shown here is derived from an EMBL/GenBank/DDBJ whole genome shotgun (WGS) entry which is preliminary data.</text>
</comment>
<gene>
    <name evidence="2" type="ORF">POCULU_LOCUS4134</name>
</gene>
<dbReference type="EMBL" id="CAJVPJ010000513">
    <property type="protein sequence ID" value="CAG8532619.1"/>
    <property type="molecule type" value="Genomic_DNA"/>
</dbReference>
<reference evidence="2" key="1">
    <citation type="submission" date="2021-06" db="EMBL/GenBank/DDBJ databases">
        <authorList>
            <person name="Kallberg Y."/>
            <person name="Tangrot J."/>
            <person name="Rosling A."/>
        </authorList>
    </citation>
    <scope>NUCLEOTIDE SEQUENCE</scope>
    <source>
        <strain evidence="2">IA702</strain>
    </source>
</reference>
<feature type="region of interest" description="Disordered" evidence="1">
    <location>
        <begin position="1"/>
        <end position="80"/>
    </location>
</feature>
<name>A0A9N9AJ02_9GLOM</name>
<feature type="region of interest" description="Disordered" evidence="1">
    <location>
        <begin position="139"/>
        <end position="160"/>
    </location>
</feature>
<keyword evidence="3" id="KW-1185">Reference proteome</keyword>
<accession>A0A9N9AJ02</accession>
<sequence>MANNYLPKFSSSSLAQRIGNSRPTNTTILPPEKNKDKGSRSGPTSTKVPVQKRRSHLKIPSHMPHSRRRGIQKWQEESKPNPGYQALGSWIYVDDEDGWVFRTIEQQLKKPTITEEEVTWAYSGSRSEEVEKYARRYQYDNKRKRTSNMSVDDGTRLNTL</sequence>
<evidence type="ECO:0000313" key="2">
    <source>
        <dbReference type="EMBL" id="CAG8532619.1"/>
    </source>
</evidence>
<dbReference type="AlphaFoldDB" id="A0A9N9AJ02"/>